<dbReference type="AlphaFoldDB" id="A0A0P0Y3V0"/>
<reference evidence="3" key="1">
    <citation type="journal article" date="2005" name="Nature">
        <title>The map-based sequence of the rice genome.</title>
        <authorList>
            <consortium name="International rice genome sequencing project (IRGSP)"/>
            <person name="Matsumoto T."/>
            <person name="Wu J."/>
            <person name="Kanamori H."/>
            <person name="Katayose Y."/>
            <person name="Fujisawa M."/>
            <person name="Namiki N."/>
            <person name="Mizuno H."/>
            <person name="Yamamoto K."/>
            <person name="Antonio B.A."/>
            <person name="Baba T."/>
            <person name="Sakata K."/>
            <person name="Nagamura Y."/>
            <person name="Aoki H."/>
            <person name="Arikawa K."/>
            <person name="Arita K."/>
            <person name="Bito T."/>
            <person name="Chiden Y."/>
            <person name="Fujitsuka N."/>
            <person name="Fukunaka R."/>
            <person name="Hamada M."/>
            <person name="Harada C."/>
            <person name="Hayashi A."/>
            <person name="Hijishita S."/>
            <person name="Honda M."/>
            <person name="Hosokawa S."/>
            <person name="Ichikawa Y."/>
            <person name="Idonuma A."/>
            <person name="Iijima M."/>
            <person name="Ikeda M."/>
            <person name="Ikeno M."/>
            <person name="Ito K."/>
            <person name="Ito S."/>
            <person name="Ito T."/>
            <person name="Ito Y."/>
            <person name="Ito Y."/>
            <person name="Iwabuchi A."/>
            <person name="Kamiya K."/>
            <person name="Karasawa W."/>
            <person name="Kurita K."/>
            <person name="Katagiri S."/>
            <person name="Kikuta A."/>
            <person name="Kobayashi H."/>
            <person name="Kobayashi N."/>
            <person name="Machita K."/>
            <person name="Maehara T."/>
            <person name="Masukawa M."/>
            <person name="Mizubayashi T."/>
            <person name="Mukai Y."/>
            <person name="Nagasaki H."/>
            <person name="Nagata Y."/>
            <person name="Naito S."/>
            <person name="Nakashima M."/>
            <person name="Nakama Y."/>
            <person name="Nakamichi Y."/>
            <person name="Nakamura M."/>
            <person name="Meguro A."/>
            <person name="Negishi M."/>
            <person name="Ohta I."/>
            <person name="Ohta T."/>
            <person name="Okamoto M."/>
            <person name="Ono N."/>
            <person name="Saji S."/>
            <person name="Sakaguchi M."/>
            <person name="Sakai K."/>
            <person name="Shibata M."/>
            <person name="Shimokawa T."/>
            <person name="Song J."/>
            <person name="Takazaki Y."/>
            <person name="Terasawa K."/>
            <person name="Tsugane M."/>
            <person name="Tsuji K."/>
            <person name="Ueda S."/>
            <person name="Waki K."/>
            <person name="Yamagata H."/>
            <person name="Yamamoto M."/>
            <person name="Yamamoto S."/>
            <person name="Yamane H."/>
            <person name="Yoshiki S."/>
            <person name="Yoshihara R."/>
            <person name="Yukawa K."/>
            <person name="Zhong H."/>
            <person name="Yano M."/>
            <person name="Yuan Q."/>
            <person name="Ouyang S."/>
            <person name="Liu J."/>
            <person name="Jones K.M."/>
            <person name="Gansberger K."/>
            <person name="Moffat K."/>
            <person name="Hill J."/>
            <person name="Bera J."/>
            <person name="Fadrosh D."/>
            <person name="Jin S."/>
            <person name="Johri S."/>
            <person name="Kim M."/>
            <person name="Overton L."/>
            <person name="Reardon M."/>
            <person name="Tsitrin T."/>
            <person name="Vuong H."/>
            <person name="Weaver B."/>
            <person name="Ciecko A."/>
            <person name="Tallon L."/>
            <person name="Jackson J."/>
            <person name="Pai G."/>
            <person name="Aken S.V."/>
            <person name="Utterback T."/>
            <person name="Reidmuller S."/>
            <person name="Feldblyum T."/>
            <person name="Hsiao J."/>
            <person name="Zismann V."/>
            <person name="Iobst S."/>
            <person name="de Vazeille A.R."/>
            <person name="Buell C.R."/>
            <person name="Ying K."/>
            <person name="Li Y."/>
            <person name="Lu T."/>
            <person name="Huang Y."/>
            <person name="Zhao Q."/>
            <person name="Feng Q."/>
            <person name="Zhang L."/>
            <person name="Zhu J."/>
            <person name="Weng Q."/>
            <person name="Mu J."/>
            <person name="Lu Y."/>
            <person name="Fan D."/>
            <person name="Liu Y."/>
            <person name="Guan J."/>
            <person name="Zhang Y."/>
            <person name="Yu S."/>
            <person name="Liu X."/>
            <person name="Zhang Y."/>
            <person name="Hong G."/>
            <person name="Han B."/>
            <person name="Choisne N."/>
            <person name="Demange N."/>
            <person name="Orjeda G."/>
            <person name="Samain S."/>
            <person name="Cattolico L."/>
            <person name="Pelletier E."/>
            <person name="Couloux A."/>
            <person name="Segurens B."/>
            <person name="Wincker P."/>
            <person name="D'Hont A."/>
            <person name="Scarpelli C."/>
            <person name="Weissenbach J."/>
            <person name="Salanoubat M."/>
            <person name="Quetier F."/>
            <person name="Yu Y."/>
            <person name="Kim H.R."/>
            <person name="Rambo T."/>
            <person name="Currie J."/>
            <person name="Collura K."/>
            <person name="Luo M."/>
            <person name="Yang T."/>
            <person name="Ammiraju J.S.S."/>
            <person name="Engler F."/>
            <person name="Soderlund C."/>
            <person name="Wing R.A."/>
            <person name="Palmer L.E."/>
            <person name="de la Bastide M."/>
            <person name="Spiegel L."/>
            <person name="Nascimento L."/>
            <person name="Zutavern T."/>
            <person name="O'Shaughnessy A."/>
            <person name="Dike S."/>
            <person name="Dedhia N."/>
            <person name="Preston R."/>
            <person name="Balija V."/>
            <person name="McCombie W.R."/>
            <person name="Chow T."/>
            <person name="Chen H."/>
            <person name="Chung M."/>
            <person name="Chen C."/>
            <person name="Shaw J."/>
            <person name="Wu H."/>
            <person name="Hsiao K."/>
            <person name="Chao Y."/>
            <person name="Chu M."/>
            <person name="Cheng C."/>
            <person name="Hour A."/>
            <person name="Lee P."/>
            <person name="Lin S."/>
            <person name="Lin Y."/>
            <person name="Liou J."/>
            <person name="Liu S."/>
            <person name="Hsing Y."/>
            <person name="Raghuvanshi S."/>
            <person name="Mohanty A."/>
            <person name="Bharti A.K."/>
            <person name="Gaur A."/>
            <person name="Gupta V."/>
            <person name="Kumar D."/>
            <person name="Ravi V."/>
            <person name="Vij S."/>
            <person name="Kapur A."/>
            <person name="Khurana P."/>
            <person name="Khurana P."/>
            <person name="Khurana J.P."/>
            <person name="Tyagi A.K."/>
            <person name="Gaikwad K."/>
            <person name="Singh A."/>
            <person name="Dalal V."/>
            <person name="Srivastava S."/>
            <person name="Dixit A."/>
            <person name="Pal A.K."/>
            <person name="Ghazi I.A."/>
            <person name="Yadav M."/>
            <person name="Pandit A."/>
            <person name="Bhargava A."/>
            <person name="Sureshbabu K."/>
            <person name="Batra K."/>
            <person name="Sharma T.R."/>
            <person name="Mohapatra T."/>
            <person name="Singh N.K."/>
            <person name="Messing J."/>
            <person name="Nelson A.B."/>
            <person name="Fuks G."/>
            <person name="Kavchok S."/>
            <person name="Keizer G."/>
            <person name="Linton E."/>
            <person name="Llaca V."/>
            <person name="Song R."/>
            <person name="Tanyolac B."/>
            <person name="Young S."/>
            <person name="Ho-Il K."/>
            <person name="Hahn J.H."/>
            <person name="Sangsakoo G."/>
            <person name="Vanavichit A."/>
            <person name="de Mattos Luiz.A.T."/>
            <person name="Zimmer P.D."/>
            <person name="Malone G."/>
            <person name="Dellagostin O."/>
            <person name="de Oliveira A.C."/>
            <person name="Bevan M."/>
            <person name="Bancroft I."/>
            <person name="Minx P."/>
            <person name="Cordum H."/>
            <person name="Wilson R."/>
            <person name="Cheng Z."/>
            <person name="Jin W."/>
            <person name="Jiang J."/>
            <person name="Leong S.A."/>
            <person name="Iwama H."/>
            <person name="Gojobori T."/>
            <person name="Itoh T."/>
            <person name="Niimura Y."/>
            <person name="Fujii Y."/>
            <person name="Habara T."/>
            <person name="Sakai H."/>
            <person name="Sato Y."/>
            <person name="Wilson G."/>
            <person name="Kumar K."/>
            <person name="McCouch S."/>
            <person name="Juretic N."/>
            <person name="Hoen D."/>
            <person name="Wright S."/>
            <person name="Bruskiewich R."/>
            <person name="Bureau T."/>
            <person name="Miyao A."/>
            <person name="Hirochika H."/>
            <person name="Nishikawa T."/>
            <person name="Kadowaki K."/>
            <person name="Sugiura M."/>
            <person name="Burr B."/>
            <person name="Sasaki T."/>
        </authorList>
    </citation>
    <scope>NUCLEOTIDE SEQUENCE [LARGE SCALE GENOMIC DNA]</scope>
    <source>
        <strain evidence="3">cv. Nipponbare</strain>
    </source>
</reference>
<reference evidence="2 3" key="2">
    <citation type="journal article" date="2013" name="Plant Cell Physiol.">
        <title>Rice Annotation Project Database (RAP-DB): an integrative and interactive database for rice genomics.</title>
        <authorList>
            <person name="Sakai H."/>
            <person name="Lee S.S."/>
            <person name="Tanaka T."/>
            <person name="Numa H."/>
            <person name="Kim J."/>
            <person name="Kawahara Y."/>
            <person name="Wakimoto H."/>
            <person name="Yang C.C."/>
            <person name="Iwamoto M."/>
            <person name="Abe T."/>
            <person name="Yamada Y."/>
            <person name="Muto A."/>
            <person name="Inokuchi H."/>
            <person name="Ikemura T."/>
            <person name="Matsumoto T."/>
            <person name="Sasaki T."/>
            <person name="Itoh T."/>
        </authorList>
    </citation>
    <scope>NUCLEOTIDE SEQUENCE [LARGE SCALE GENOMIC DNA]</scope>
    <source>
        <strain evidence="3">cv. Nipponbare</strain>
    </source>
</reference>
<sequence length="90" mass="10370">MAYFAYLLFSLICSRSSKVLPGSKQPSKNSQTSPLINDLIYPFLYPVQNRSNIQTAFTRKRSMPFPNAQRETLILNLVSGTLWVQSERIW</sequence>
<dbReference type="Proteomes" id="UP000059680">
    <property type="component" value="Chromosome 11"/>
</dbReference>
<gene>
    <name evidence="2" type="ordered locus">Os11g0587550</name>
    <name evidence="2" type="ORF">OSNPB_110587550</name>
</gene>
<dbReference type="EMBL" id="AP014967">
    <property type="protein sequence ID" value="BAT14651.1"/>
    <property type="molecule type" value="Genomic_DNA"/>
</dbReference>
<evidence type="ECO:0000313" key="2">
    <source>
        <dbReference type="EMBL" id="BAT14651.1"/>
    </source>
</evidence>
<organism evidence="2 3">
    <name type="scientific">Oryza sativa subsp. japonica</name>
    <name type="common">Rice</name>
    <dbReference type="NCBI Taxonomy" id="39947"/>
    <lineage>
        <taxon>Eukaryota</taxon>
        <taxon>Viridiplantae</taxon>
        <taxon>Streptophyta</taxon>
        <taxon>Embryophyta</taxon>
        <taxon>Tracheophyta</taxon>
        <taxon>Spermatophyta</taxon>
        <taxon>Magnoliopsida</taxon>
        <taxon>Liliopsida</taxon>
        <taxon>Poales</taxon>
        <taxon>Poaceae</taxon>
        <taxon>BOP clade</taxon>
        <taxon>Oryzoideae</taxon>
        <taxon>Oryzeae</taxon>
        <taxon>Oryzinae</taxon>
        <taxon>Oryza</taxon>
        <taxon>Oryza sativa</taxon>
    </lineage>
</organism>
<name>A0A0P0Y3V0_ORYSJ</name>
<feature type="chain" id="PRO_5006057376" evidence="1">
    <location>
        <begin position="17"/>
        <end position="90"/>
    </location>
</feature>
<dbReference type="PaxDb" id="39947-A0A0P0Y3V0"/>
<protein>
    <submittedName>
        <fullName evidence="2">Os11g0587550 protein</fullName>
    </submittedName>
</protein>
<reference evidence="2 3" key="3">
    <citation type="journal article" date="2013" name="Rice">
        <title>Improvement of the Oryza sativa Nipponbare reference genome using next generation sequence and optical map data.</title>
        <authorList>
            <person name="Kawahara Y."/>
            <person name="de la Bastide M."/>
            <person name="Hamilton J.P."/>
            <person name="Kanamori H."/>
            <person name="McCombie W.R."/>
            <person name="Ouyang S."/>
            <person name="Schwartz D.C."/>
            <person name="Tanaka T."/>
            <person name="Wu J."/>
            <person name="Zhou S."/>
            <person name="Childs K.L."/>
            <person name="Davidson R.M."/>
            <person name="Lin H."/>
            <person name="Quesada-Ocampo L."/>
            <person name="Vaillancourt B."/>
            <person name="Sakai H."/>
            <person name="Lee S.S."/>
            <person name="Kim J."/>
            <person name="Numa H."/>
            <person name="Itoh T."/>
            <person name="Buell C.R."/>
            <person name="Matsumoto T."/>
        </authorList>
    </citation>
    <scope>NUCLEOTIDE SEQUENCE [LARGE SCALE GENOMIC DNA]</scope>
    <source>
        <strain evidence="3">cv. Nipponbare</strain>
    </source>
</reference>
<evidence type="ECO:0000313" key="3">
    <source>
        <dbReference type="Proteomes" id="UP000059680"/>
    </source>
</evidence>
<dbReference type="Gramene" id="Os11t0587550-00">
    <property type="protein sequence ID" value="Os11t0587550-00"/>
    <property type="gene ID" value="Os11g0587550"/>
</dbReference>
<keyword evidence="1" id="KW-0732">Signal</keyword>
<evidence type="ECO:0000256" key="1">
    <source>
        <dbReference type="SAM" id="SignalP"/>
    </source>
</evidence>
<feature type="signal peptide" evidence="1">
    <location>
        <begin position="1"/>
        <end position="16"/>
    </location>
</feature>
<dbReference type="InParanoid" id="A0A0P0Y3V0"/>
<accession>A0A0P0Y3V0</accession>
<proteinExistence type="predicted"/>
<keyword evidence="3" id="KW-1185">Reference proteome</keyword>